<evidence type="ECO:0000313" key="7">
    <source>
        <dbReference type="EMBL" id="BCR03586.1"/>
    </source>
</evidence>
<evidence type="ECO:0000313" key="8">
    <source>
        <dbReference type="Proteomes" id="UP001319827"/>
    </source>
</evidence>
<gene>
    <name evidence="7" type="ORF">DESUT3_06550</name>
</gene>
<evidence type="ECO:0000256" key="1">
    <source>
        <dbReference type="ARBA" id="ARBA00022485"/>
    </source>
</evidence>
<keyword evidence="3" id="KW-0408">Iron</keyword>
<dbReference type="SMART" id="SM00478">
    <property type="entry name" value="ENDO3c"/>
    <property type="match status" value="1"/>
</dbReference>
<keyword evidence="7" id="KW-0255">Endonuclease</keyword>
<dbReference type="EMBL" id="AP024355">
    <property type="protein sequence ID" value="BCR03586.1"/>
    <property type="molecule type" value="Genomic_DNA"/>
</dbReference>
<dbReference type="CDD" id="cd00056">
    <property type="entry name" value="ENDO3c"/>
    <property type="match status" value="1"/>
</dbReference>
<keyword evidence="7" id="KW-0540">Nuclease</keyword>
<evidence type="ECO:0000259" key="5">
    <source>
        <dbReference type="SMART" id="SM00278"/>
    </source>
</evidence>
<dbReference type="Proteomes" id="UP001319827">
    <property type="component" value="Chromosome"/>
</dbReference>
<evidence type="ECO:0000256" key="2">
    <source>
        <dbReference type="ARBA" id="ARBA00022723"/>
    </source>
</evidence>
<keyword evidence="4" id="KW-0411">Iron-sulfur</keyword>
<accession>A0ABN6DTY0</accession>
<dbReference type="InterPro" id="IPR023170">
    <property type="entry name" value="HhH_base_excis_C"/>
</dbReference>
<dbReference type="InterPro" id="IPR003583">
    <property type="entry name" value="Hlx-hairpin-Hlx_DNA-bd_motif"/>
</dbReference>
<dbReference type="SUPFAM" id="SSF48150">
    <property type="entry name" value="DNA-glycosylase"/>
    <property type="match status" value="1"/>
</dbReference>
<feature type="domain" description="Helix-hairpin-helix DNA-binding motif class 1" evidence="5">
    <location>
        <begin position="131"/>
        <end position="150"/>
    </location>
</feature>
<name>A0ABN6DTY0_9BACT</name>
<evidence type="ECO:0000259" key="6">
    <source>
        <dbReference type="SMART" id="SM00478"/>
    </source>
</evidence>
<dbReference type="InterPro" id="IPR003265">
    <property type="entry name" value="HhH-GPD_domain"/>
</dbReference>
<proteinExistence type="predicted"/>
<dbReference type="SMART" id="SM00278">
    <property type="entry name" value="HhH1"/>
    <property type="match status" value="1"/>
</dbReference>
<reference evidence="7 8" key="2">
    <citation type="journal article" date="2021" name="Int. J. Syst. Evol. Microbiol.">
        <title>Isolation and Polyphasic Characterization of Desulfuromonas versatilis sp. Nov., an Electrogenic Bacteria Capable of Versatile Metabolism Isolated from a Graphene Oxide-Reducing Enrichment Culture.</title>
        <authorList>
            <person name="Xie L."/>
            <person name="Yoshida N."/>
            <person name="Ishii S."/>
            <person name="Meng L."/>
        </authorList>
    </citation>
    <scope>NUCLEOTIDE SEQUENCE [LARGE SCALE GENOMIC DNA]</scope>
    <source>
        <strain evidence="7 8">NIT-T3</strain>
    </source>
</reference>
<dbReference type="Gene3D" id="1.10.1670.10">
    <property type="entry name" value="Helix-hairpin-Helix base-excision DNA repair enzymes (C-terminal)"/>
    <property type="match status" value="1"/>
</dbReference>
<dbReference type="PANTHER" id="PTHR10359">
    <property type="entry name" value="A/G-SPECIFIC ADENINE GLYCOSYLASE/ENDONUCLEASE III"/>
    <property type="match status" value="1"/>
</dbReference>
<sequence>MSQQVVVKKTPEFSESPDIFREVFERLAAHFGPLHWWPAETPFEVLVGAVLTQNTAWTNVEKAIANLKQAGALGPAELRGFARAQLEELIRPAGFFRQKAERLQLALEHLFEYHRGSLERLLAQPLETARRELLSLKGIGPETADSILLYAGSHPSFVVDAYTRRLFERLGVLSGAESYEAIRSRFMTRLPHDSDLFNEYHALIVEQCKTLCRKRAPRCRPCPLLEVCPFGQQSLAEAHSP</sequence>
<protein>
    <submittedName>
        <fullName evidence="7">Endonuclease III</fullName>
    </submittedName>
</protein>
<organism evidence="7 8">
    <name type="scientific">Desulfuromonas versatilis</name>
    <dbReference type="NCBI Taxonomy" id="2802975"/>
    <lineage>
        <taxon>Bacteria</taxon>
        <taxon>Pseudomonadati</taxon>
        <taxon>Thermodesulfobacteriota</taxon>
        <taxon>Desulfuromonadia</taxon>
        <taxon>Desulfuromonadales</taxon>
        <taxon>Desulfuromonadaceae</taxon>
        <taxon>Desulfuromonas</taxon>
    </lineage>
</organism>
<keyword evidence="1" id="KW-0004">4Fe-4S</keyword>
<dbReference type="Pfam" id="PF00730">
    <property type="entry name" value="HhH-GPD"/>
    <property type="match status" value="1"/>
</dbReference>
<dbReference type="InterPro" id="IPR011257">
    <property type="entry name" value="DNA_glycosylase"/>
</dbReference>
<dbReference type="PANTHER" id="PTHR10359:SF19">
    <property type="entry name" value="DNA REPAIR GLYCOSYLASE MJ1434-RELATED"/>
    <property type="match status" value="1"/>
</dbReference>
<keyword evidence="8" id="KW-1185">Reference proteome</keyword>
<dbReference type="GO" id="GO:0004519">
    <property type="term" value="F:endonuclease activity"/>
    <property type="evidence" value="ECO:0007669"/>
    <property type="project" value="UniProtKB-KW"/>
</dbReference>
<evidence type="ECO:0000256" key="3">
    <source>
        <dbReference type="ARBA" id="ARBA00023004"/>
    </source>
</evidence>
<feature type="domain" description="HhH-GPD" evidence="6">
    <location>
        <begin position="51"/>
        <end position="210"/>
    </location>
</feature>
<dbReference type="PIRSF" id="PIRSF001435">
    <property type="entry name" value="Nth"/>
    <property type="match status" value="1"/>
</dbReference>
<keyword evidence="7" id="KW-0378">Hydrolase</keyword>
<reference evidence="7 8" key="1">
    <citation type="journal article" date="2016" name="C (Basel)">
        <title>Selective Growth of and Electricity Production by Marine Exoelectrogenic Bacteria in Self-Aggregated Hydrogel of Microbially Reduced Graphene Oxide.</title>
        <authorList>
            <person name="Yoshida N."/>
            <person name="Goto Y."/>
            <person name="Miyata Y."/>
        </authorList>
    </citation>
    <scope>NUCLEOTIDE SEQUENCE [LARGE SCALE GENOMIC DNA]</scope>
    <source>
        <strain evidence="7 8">NIT-T3</strain>
    </source>
</reference>
<keyword evidence="2" id="KW-0479">Metal-binding</keyword>
<evidence type="ECO:0000256" key="4">
    <source>
        <dbReference type="ARBA" id="ARBA00023014"/>
    </source>
</evidence>
<dbReference type="Gene3D" id="1.10.340.30">
    <property type="entry name" value="Hypothetical protein, domain 2"/>
    <property type="match status" value="1"/>
</dbReference>
<dbReference type="RefSeq" id="WP_221251055.1">
    <property type="nucleotide sequence ID" value="NZ_AP024355.1"/>
</dbReference>